<organism evidence="2 3">
    <name type="scientific">Citricoccus parietis</name>
    <dbReference type="NCBI Taxonomy" id="592307"/>
    <lineage>
        <taxon>Bacteria</taxon>
        <taxon>Bacillati</taxon>
        <taxon>Actinomycetota</taxon>
        <taxon>Actinomycetes</taxon>
        <taxon>Micrococcales</taxon>
        <taxon>Micrococcaceae</taxon>
        <taxon>Citricoccus</taxon>
    </lineage>
</organism>
<sequence length="47" mass="4976">MRWPPRASARTPGTSSRTSSTAPMTGCCAFARPGPRGGSRRSAPRRS</sequence>
<name>A0ABV5FV52_9MICC</name>
<comment type="caution">
    <text evidence="2">The sequence shown here is derived from an EMBL/GenBank/DDBJ whole genome shotgun (WGS) entry which is preliminary data.</text>
</comment>
<keyword evidence="3" id="KW-1185">Reference proteome</keyword>
<dbReference type="Proteomes" id="UP001589575">
    <property type="component" value="Unassembled WGS sequence"/>
</dbReference>
<feature type="compositionally biased region" description="Basic residues" evidence="1">
    <location>
        <begin position="38"/>
        <end position="47"/>
    </location>
</feature>
<feature type="compositionally biased region" description="Low complexity" evidence="1">
    <location>
        <begin position="1"/>
        <end position="23"/>
    </location>
</feature>
<evidence type="ECO:0000313" key="2">
    <source>
        <dbReference type="EMBL" id="MFB9070539.1"/>
    </source>
</evidence>
<reference evidence="2 3" key="1">
    <citation type="submission" date="2024-09" db="EMBL/GenBank/DDBJ databases">
        <authorList>
            <person name="Sun Q."/>
            <person name="Mori K."/>
        </authorList>
    </citation>
    <scope>NUCLEOTIDE SEQUENCE [LARGE SCALE GENOMIC DNA]</scope>
    <source>
        <strain evidence="2 3">CCM 7609</strain>
    </source>
</reference>
<gene>
    <name evidence="2" type="ORF">ACFFX0_04790</name>
</gene>
<accession>A0ABV5FV52</accession>
<protein>
    <submittedName>
        <fullName evidence="2">Uncharacterized protein</fullName>
    </submittedName>
</protein>
<proteinExistence type="predicted"/>
<evidence type="ECO:0000256" key="1">
    <source>
        <dbReference type="SAM" id="MobiDB-lite"/>
    </source>
</evidence>
<dbReference type="EMBL" id="JBHMFI010000001">
    <property type="protein sequence ID" value="MFB9070539.1"/>
    <property type="molecule type" value="Genomic_DNA"/>
</dbReference>
<evidence type="ECO:0000313" key="3">
    <source>
        <dbReference type="Proteomes" id="UP001589575"/>
    </source>
</evidence>
<feature type="region of interest" description="Disordered" evidence="1">
    <location>
        <begin position="1"/>
        <end position="47"/>
    </location>
</feature>